<organism evidence="1 2">
    <name type="scientific">Fasciola hepatica</name>
    <name type="common">Liver fluke</name>
    <dbReference type="NCBI Taxonomy" id="6192"/>
    <lineage>
        <taxon>Eukaryota</taxon>
        <taxon>Metazoa</taxon>
        <taxon>Spiralia</taxon>
        <taxon>Lophotrochozoa</taxon>
        <taxon>Platyhelminthes</taxon>
        <taxon>Trematoda</taxon>
        <taxon>Digenea</taxon>
        <taxon>Plagiorchiida</taxon>
        <taxon>Echinostomata</taxon>
        <taxon>Echinostomatoidea</taxon>
        <taxon>Fasciolidae</taxon>
        <taxon>Fasciola</taxon>
    </lineage>
</organism>
<gene>
    <name evidence="1" type="ORF">D915_009863</name>
</gene>
<proteinExistence type="predicted"/>
<dbReference type="Proteomes" id="UP000230066">
    <property type="component" value="Unassembled WGS sequence"/>
</dbReference>
<name>A0A4E0RW91_FASHE</name>
<comment type="caution">
    <text evidence="1">The sequence shown here is derived from an EMBL/GenBank/DDBJ whole genome shotgun (WGS) entry which is preliminary data.</text>
</comment>
<evidence type="ECO:0000313" key="2">
    <source>
        <dbReference type="Proteomes" id="UP000230066"/>
    </source>
</evidence>
<dbReference type="AlphaFoldDB" id="A0A4E0RW91"/>
<reference evidence="1" key="1">
    <citation type="submission" date="2019-03" db="EMBL/GenBank/DDBJ databases">
        <title>Improved annotation for the trematode Fasciola hepatica.</title>
        <authorList>
            <person name="Choi Y.-J."/>
            <person name="Martin J."/>
            <person name="Mitreva M."/>
        </authorList>
    </citation>
    <scope>NUCLEOTIDE SEQUENCE [LARGE SCALE GENOMIC DNA]</scope>
</reference>
<protein>
    <submittedName>
        <fullName evidence="1">Uncharacterized protein</fullName>
    </submittedName>
</protein>
<keyword evidence="2" id="KW-1185">Reference proteome</keyword>
<accession>A0A4E0RW91</accession>
<sequence length="193" mass="21217">MDCDSKQAASRTPLLRPAVPTLKAFSPGDNFALWEVRAKTQQQDAPSERLGRTLLPLLAGDAAWRFLAKGVPTPSGTDITWPTLDELFERPPVTKISDSVALHGRMISAKGILVQILGKVVGSASIERLTVKHQFLCAEVALQAILGMGLLWVRRIAIYFDKQRLVKNKRPGPMGQHTAAPRVEDSWIGEMLL</sequence>
<evidence type="ECO:0000313" key="1">
    <source>
        <dbReference type="EMBL" id="THD19280.1"/>
    </source>
</evidence>
<dbReference type="EMBL" id="JXXN02006838">
    <property type="protein sequence ID" value="THD19280.1"/>
    <property type="molecule type" value="Genomic_DNA"/>
</dbReference>